<protein>
    <submittedName>
        <fullName evidence="1">Uncharacterized protein</fullName>
    </submittedName>
</protein>
<sequence length="141" mass="15114">MAGAGDACCRLVDDRRWGLLPEGWLRCGGPDWDAGLHGGGGVVARRPCGDAAGVGRWSCRRIWGRARIQPHSTAITTGDDEGTPCGCLLISLELLPFLTAWLWGAPLRDDEGSGQGCPQVVIDSDGWWRALSLEVTAWEEG</sequence>
<organism evidence="1">
    <name type="scientific">Oryza sativa subsp. japonica</name>
    <name type="common">Rice</name>
    <dbReference type="NCBI Taxonomy" id="39947"/>
    <lineage>
        <taxon>Eukaryota</taxon>
        <taxon>Viridiplantae</taxon>
        <taxon>Streptophyta</taxon>
        <taxon>Embryophyta</taxon>
        <taxon>Tracheophyta</taxon>
        <taxon>Spermatophyta</taxon>
        <taxon>Magnoliopsida</taxon>
        <taxon>Liliopsida</taxon>
        <taxon>Poales</taxon>
        <taxon>Poaceae</taxon>
        <taxon>BOP clade</taxon>
        <taxon>Oryzoideae</taxon>
        <taxon>Oryzeae</taxon>
        <taxon>Oryzinae</taxon>
        <taxon>Oryza</taxon>
        <taxon>Oryza sativa</taxon>
    </lineage>
</organism>
<gene>
    <name evidence="1" type="ORF">OsJ_01441</name>
</gene>
<reference evidence="1" key="1">
    <citation type="journal article" date="2005" name="PLoS Biol.">
        <title>The genomes of Oryza sativa: a history of duplications.</title>
        <authorList>
            <person name="Yu J."/>
            <person name="Wang J."/>
            <person name="Lin W."/>
            <person name="Li S."/>
            <person name="Li H."/>
            <person name="Zhou J."/>
            <person name="Ni P."/>
            <person name="Dong W."/>
            <person name="Hu S."/>
            <person name="Zeng C."/>
            <person name="Zhang J."/>
            <person name="Zhang Y."/>
            <person name="Li R."/>
            <person name="Xu Z."/>
            <person name="Li S."/>
            <person name="Li X."/>
            <person name="Zheng H."/>
            <person name="Cong L."/>
            <person name="Lin L."/>
            <person name="Yin J."/>
            <person name="Geng J."/>
            <person name="Li G."/>
            <person name="Shi J."/>
            <person name="Liu J."/>
            <person name="Lv H."/>
            <person name="Li J."/>
            <person name="Wang J."/>
            <person name="Deng Y."/>
            <person name="Ran L."/>
            <person name="Shi X."/>
            <person name="Wang X."/>
            <person name="Wu Q."/>
            <person name="Li C."/>
            <person name="Ren X."/>
            <person name="Wang J."/>
            <person name="Wang X."/>
            <person name="Li D."/>
            <person name="Liu D."/>
            <person name="Zhang X."/>
            <person name="Ji Z."/>
            <person name="Zhao W."/>
            <person name="Sun Y."/>
            <person name="Zhang Z."/>
            <person name="Bao J."/>
            <person name="Han Y."/>
            <person name="Dong L."/>
            <person name="Ji J."/>
            <person name="Chen P."/>
            <person name="Wu S."/>
            <person name="Liu J."/>
            <person name="Xiao Y."/>
            <person name="Bu D."/>
            <person name="Tan J."/>
            <person name="Yang L."/>
            <person name="Ye C."/>
            <person name="Zhang J."/>
            <person name="Xu J."/>
            <person name="Zhou Y."/>
            <person name="Yu Y."/>
            <person name="Zhang B."/>
            <person name="Zhuang S."/>
            <person name="Wei H."/>
            <person name="Liu B."/>
            <person name="Lei M."/>
            <person name="Yu H."/>
            <person name="Li Y."/>
            <person name="Xu H."/>
            <person name="Wei S."/>
            <person name="He X."/>
            <person name="Fang L."/>
            <person name="Zhang Z."/>
            <person name="Zhang Y."/>
            <person name="Huang X."/>
            <person name="Su Z."/>
            <person name="Tong W."/>
            <person name="Li J."/>
            <person name="Tong Z."/>
            <person name="Li S."/>
            <person name="Ye J."/>
            <person name="Wang L."/>
            <person name="Fang L."/>
            <person name="Lei T."/>
            <person name="Chen C."/>
            <person name="Chen H."/>
            <person name="Xu Z."/>
            <person name="Li H."/>
            <person name="Huang H."/>
            <person name="Zhang F."/>
            <person name="Xu H."/>
            <person name="Li N."/>
            <person name="Zhao C."/>
            <person name="Li S."/>
            <person name="Dong L."/>
            <person name="Huang Y."/>
            <person name="Li L."/>
            <person name="Xi Y."/>
            <person name="Qi Q."/>
            <person name="Li W."/>
            <person name="Zhang B."/>
            <person name="Hu W."/>
            <person name="Zhang Y."/>
            <person name="Tian X."/>
            <person name="Jiao Y."/>
            <person name="Liang X."/>
            <person name="Jin J."/>
            <person name="Gao L."/>
            <person name="Zheng W."/>
            <person name="Hao B."/>
            <person name="Liu S."/>
            <person name="Wang W."/>
            <person name="Yuan L."/>
            <person name="Cao M."/>
            <person name="McDermott J."/>
            <person name="Samudrala R."/>
            <person name="Wang J."/>
            <person name="Wong G.K."/>
            <person name="Yang H."/>
        </authorList>
    </citation>
    <scope>NUCLEOTIDE SEQUENCE [LARGE SCALE GENOMIC DNA]</scope>
</reference>
<name>A2ZS78_ORYSJ</name>
<reference evidence="1" key="2">
    <citation type="submission" date="2008-12" db="EMBL/GenBank/DDBJ databases">
        <title>Improved gene annotation of the rice (Oryza sativa) genomes.</title>
        <authorList>
            <person name="Wang J."/>
            <person name="Li R."/>
            <person name="Fan W."/>
            <person name="Huang Q."/>
            <person name="Zhang J."/>
            <person name="Zhou Y."/>
            <person name="Hu Y."/>
            <person name="Zi S."/>
            <person name="Li J."/>
            <person name="Ni P."/>
            <person name="Zheng H."/>
            <person name="Zhang Y."/>
            <person name="Zhao M."/>
            <person name="Hao Q."/>
            <person name="McDermott J."/>
            <person name="Samudrala R."/>
            <person name="Kristiansen K."/>
            <person name="Wong G.K.-S."/>
        </authorList>
    </citation>
    <scope>NUCLEOTIDE SEQUENCE</scope>
</reference>
<dbReference type="AlphaFoldDB" id="A2ZS78"/>
<proteinExistence type="predicted"/>
<evidence type="ECO:0000313" key="1">
    <source>
        <dbReference type="EMBL" id="EAZ11575.1"/>
    </source>
</evidence>
<dbReference type="EMBL" id="CM000138">
    <property type="protein sequence ID" value="EAZ11575.1"/>
    <property type="molecule type" value="Genomic_DNA"/>
</dbReference>
<dbReference type="Proteomes" id="UP000007752">
    <property type="component" value="Chromosome 1"/>
</dbReference>
<accession>A2ZS78</accession>